<dbReference type="OrthoDB" id="2769707at2759"/>
<sequence length="232" mass="26059">MDGQLRRVQTCYSMIIVIMLYGFLSAAAVHSIILYRIVLLWDNRKIVSQALISGFFLCLGGTVVLSVFDRKALANSLQYLENPGVCAFGGKSLFTIAVWCPMVFYNLCVLLLLFVGILGNPRRQDSQIALLLYRDGFIMYLVFFAIRLARLIPSSFLDAGDFLKVLVITWAMEGVQSRQLLLRVKRSQSGGGDGNVNLWHSSQQEPSESTFAGTMRLTSTVQVWEEIEMRVI</sequence>
<name>A0A165N2Z5_9APHY</name>
<dbReference type="Proteomes" id="UP000076727">
    <property type="component" value="Unassembled WGS sequence"/>
</dbReference>
<evidence type="ECO:0000313" key="3">
    <source>
        <dbReference type="Proteomes" id="UP000076727"/>
    </source>
</evidence>
<keyword evidence="1" id="KW-0812">Transmembrane</keyword>
<feature type="transmembrane region" description="Helical" evidence="1">
    <location>
        <begin position="131"/>
        <end position="149"/>
    </location>
</feature>
<feature type="transmembrane region" description="Helical" evidence="1">
    <location>
        <begin position="50"/>
        <end position="68"/>
    </location>
</feature>
<keyword evidence="1" id="KW-1133">Transmembrane helix</keyword>
<evidence type="ECO:0000313" key="2">
    <source>
        <dbReference type="EMBL" id="KZT66445.1"/>
    </source>
</evidence>
<gene>
    <name evidence="2" type="ORF">DAEQUDRAFT_455142</name>
</gene>
<keyword evidence="3" id="KW-1185">Reference proteome</keyword>
<evidence type="ECO:0000256" key="1">
    <source>
        <dbReference type="SAM" id="Phobius"/>
    </source>
</evidence>
<feature type="transmembrane region" description="Helical" evidence="1">
    <location>
        <begin position="96"/>
        <end position="119"/>
    </location>
</feature>
<reference evidence="2 3" key="1">
    <citation type="journal article" date="2016" name="Mol. Biol. Evol.">
        <title>Comparative Genomics of Early-Diverging Mushroom-Forming Fungi Provides Insights into the Origins of Lignocellulose Decay Capabilities.</title>
        <authorList>
            <person name="Nagy L.G."/>
            <person name="Riley R."/>
            <person name="Tritt A."/>
            <person name="Adam C."/>
            <person name="Daum C."/>
            <person name="Floudas D."/>
            <person name="Sun H."/>
            <person name="Yadav J.S."/>
            <person name="Pangilinan J."/>
            <person name="Larsson K.H."/>
            <person name="Matsuura K."/>
            <person name="Barry K."/>
            <person name="Labutti K."/>
            <person name="Kuo R."/>
            <person name="Ohm R.A."/>
            <person name="Bhattacharya S.S."/>
            <person name="Shirouzu T."/>
            <person name="Yoshinaga Y."/>
            <person name="Martin F.M."/>
            <person name="Grigoriev I.V."/>
            <person name="Hibbett D.S."/>
        </authorList>
    </citation>
    <scope>NUCLEOTIDE SEQUENCE [LARGE SCALE GENOMIC DNA]</scope>
    <source>
        <strain evidence="2 3">L-15889</strain>
    </source>
</reference>
<dbReference type="EMBL" id="KV429089">
    <property type="protein sequence ID" value="KZT66445.1"/>
    <property type="molecule type" value="Genomic_DNA"/>
</dbReference>
<accession>A0A165N2Z5</accession>
<feature type="transmembrane region" description="Helical" evidence="1">
    <location>
        <begin position="12"/>
        <end position="38"/>
    </location>
</feature>
<keyword evidence="1" id="KW-0472">Membrane</keyword>
<protein>
    <recommendedName>
        <fullName evidence="4">Glucose receptor Git3 N-terminal domain-containing protein</fullName>
    </recommendedName>
</protein>
<proteinExistence type="predicted"/>
<dbReference type="AlphaFoldDB" id="A0A165N2Z5"/>
<evidence type="ECO:0008006" key="4">
    <source>
        <dbReference type="Google" id="ProtNLM"/>
    </source>
</evidence>
<organism evidence="2 3">
    <name type="scientific">Daedalea quercina L-15889</name>
    <dbReference type="NCBI Taxonomy" id="1314783"/>
    <lineage>
        <taxon>Eukaryota</taxon>
        <taxon>Fungi</taxon>
        <taxon>Dikarya</taxon>
        <taxon>Basidiomycota</taxon>
        <taxon>Agaricomycotina</taxon>
        <taxon>Agaricomycetes</taxon>
        <taxon>Polyporales</taxon>
        <taxon>Fomitopsis</taxon>
    </lineage>
</organism>